<dbReference type="STRING" id="65700.SY86_02085"/>
<dbReference type="Proteomes" id="UP000033924">
    <property type="component" value="Unassembled WGS sequence"/>
</dbReference>
<gene>
    <name evidence="17" type="ORF">AV903_05970</name>
    <name evidence="18" type="ORF">SY86_02085</name>
</gene>
<evidence type="ECO:0000256" key="7">
    <source>
        <dbReference type="ARBA" id="ARBA00022692"/>
    </source>
</evidence>
<dbReference type="EMBL" id="JXNU01000003">
    <property type="protein sequence ID" value="KKF34524.1"/>
    <property type="molecule type" value="Genomic_DNA"/>
</dbReference>
<dbReference type="GO" id="GO:0015031">
    <property type="term" value="P:protein transport"/>
    <property type="evidence" value="ECO:0007669"/>
    <property type="project" value="UniProtKB-UniRule"/>
</dbReference>
<keyword evidence="8" id="KW-0677">Repeat</keyword>
<dbReference type="Pfam" id="PF03544">
    <property type="entry name" value="TonB_C"/>
    <property type="match status" value="1"/>
</dbReference>
<proteinExistence type="inferred from homology"/>
<organism evidence="18 19">
    <name type="scientific">Erwinia tracheiphila</name>
    <dbReference type="NCBI Taxonomy" id="65700"/>
    <lineage>
        <taxon>Bacteria</taxon>
        <taxon>Pseudomonadati</taxon>
        <taxon>Pseudomonadota</taxon>
        <taxon>Gammaproteobacteria</taxon>
        <taxon>Enterobacterales</taxon>
        <taxon>Erwiniaceae</taxon>
        <taxon>Erwinia</taxon>
    </lineage>
</organism>
<evidence type="ECO:0000256" key="12">
    <source>
        <dbReference type="ARBA" id="ARBA00023136"/>
    </source>
</evidence>
<protein>
    <recommendedName>
        <fullName evidence="3 14">Protein TonB</fullName>
    </recommendedName>
</protein>
<evidence type="ECO:0000256" key="2">
    <source>
        <dbReference type="ARBA" id="ARBA00006555"/>
    </source>
</evidence>
<feature type="domain" description="TonB C-terminal" evidence="16">
    <location>
        <begin position="151"/>
        <end position="242"/>
    </location>
</feature>
<evidence type="ECO:0000256" key="1">
    <source>
        <dbReference type="ARBA" id="ARBA00004383"/>
    </source>
</evidence>
<evidence type="ECO:0000256" key="10">
    <source>
        <dbReference type="ARBA" id="ARBA00022968"/>
    </source>
</evidence>
<dbReference type="InterPro" id="IPR049924">
    <property type="entry name" value="TonB_pro-rich"/>
</dbReference>
<evidence type="ECO:0000256" key="13">
    <source>
        <dbReference type="ARBA" id="ARBA00025849"/>
    </source>
</evidence>
<dbReference type="Gene3D" id="3.30.2420.10">
    <property type="entry name" value="TonB"/>
    <property type="match status" value="1"/>
</dbReference>
<reference evidence="18 19" key="1">
    <citation type="submission" date="2015-01" db="EMBL/GenBank/DDBJ databases">
        <title>Erwinia tracheiphila.</title>
        <authorList>
            <person name="Shapiro L.R."/>
        </authorList>
    </citation>
    <scope>NUCLEOTIDE SEQUENCE [LARGE SCALE GENOMIC DNA]</scope>
    <source>
        <strain evidence="18 19">BuffGH</strain>
    </source>
</reference>
<dbReference type="Pfam" id="PF16031">
    <property type="entry name" value="TonB_N"/>
    <property type="match status" value="1"/>
</dbReference>
<dbReference type="GO" id="GO:0055085">
    <property type="term" value="P:transmembrane transport"/>
    <property type="evidence" value="ECO:0007669"/>
    <property type="project" value="InterPro"/>
</dbReference>
<keyword evidence="19" id="KW-1185">Reference proteome</keyword>
<evidence type="ECO:0000256" key="4">
    <source>
        <dbReference type="ARBA" id="ARBA00022448"/>
    </source>
</evidence>
<dbReference type="NCBIfam" id="TIGR01352">
    <property type="entry name" value="tonB_Cterm"/>
    <property type="match status" value="1"/>
</dbReference>
<name>A0A0M2K6G1_9GAMM</name>
<keyword evidence="7 14" id="KW-0812">Transmembrane</keyword>
<dbReference type="GO" id="GO:0098797">
    <property type="term" value="C:plasma membrane protein complex"/>
    <property type="evidence" value="ECO:0007669"/>
    <property type="project" value="TreeGrafter"/>
</dbReference>
<evidence type="ECO:0000256" key="8">
    <source>
        <dbReference type="ARBA" id="ARBA00022737"/>
    </source>
</evidence>
<feature type="compositionally biased region" description="Low complexity" evidence="15">
    <location>
        <begin position="142"/>
        <end position="153"/>
    </location>
</feature>
<dbReference type="InterPro" id="IPR037682">
    <property type="entry name" value="TonB_C"/>
</dbReference>
<sequence length="242" mass="25979">MTTLTEDSSPRRNSLPVLFSLTLHAAVVGAILYASCHQTVAVPQASQPISVSMVAPEVQAEPHSAPRPVSQPEPEPEPKPAPLMPVPVVVPQSKPKPRPVKKEAAKHKEQLKPHTEAKQSSPFNDDKNATAFKPATAPKVSPAPATSTSIAASEGPKPISVTKPGYPVRAQTLGIEGSVRVQFDVNEGGEVTNIRIISAEPRNIFERDVRIAMRKWRYQSGAPGKDLTMNIVFKLKGGATIE</sequence>
<keyword evidence="11 14" id="KW-1133">Transmembrane helix</keyword>
<evidence type="ECO:0000256" key="14">
    <source>
        <dbReference type="RuleBase" id="RU362123"/>
    </source>
</evidence>
<dbReference type="PRINTS" id="PR01374">
    <property type="entry name" value="TONBPROTEIN"/>
</dbReference>
<comment type="subcellular location">
    <subcellularLocation>
        <location evidence="1 14">Cell inner membrane</location>
        <topology evidence="1 14">Single-pass membrane protein</topology>
        <orientation evidence="1 14">Periplasmic side</orientation>
    </subcellularLocation>
</comment>
<evidence type="ECO:0000256" key="5">
    <source>
        <dbReference type="ARBA" id="ARBA00022475"/>
    </source>
</evidence>
<keyword evidence="6 14" id="KW-0997">Cell inner membrane</keyword>
<keyword evidence="4 14" id="KW-0813">Transport</keyword>
<dbReference type="PROSITE" id="PS52015">
    <property type="entry name" value="TONB_CTD"/>
    <property type="match status" value="1"/>
</dbReference>
<dbReference type="PATRIC" id="fig|65700.7.peg.503"/>
<dbReference type="InterPro" id="IPR051045">
    <property type="entry name" value="TonB-dependent_transducer"/>
</dbReference>
<reference evidence="17 20" key="2">
    <citation type="submission" date="2016-01" db="EMBL/GenBank/DDBJ databases">
        <authorList>
            <person name="Oliw E.H."/>
        </authorList>
    </citation>
    <scope>NUCLEOTIDE SEQUENCE [LARGE SCALE GENOMIC DNA]</scope>
    <source>
        <strain evidence="17 20">MDcuke</strain>
    </source>
</reference>
<dbReference type="InterPro" id="IPR003538">
    <property type="entry name" value="TonB"/>
</dbReference>
<feature type="transmembrane region" description="Helical" evidence="14">
    <location>
        <begin position="15"/>
        <end position="34"/>
    </location>
</feature>
<dbReference type="GO" id="GO:0015891">
    <property type="term" value="P:siderophore transport"/>
    <property type="evidence" value="ECO:0007669"/>
    <property type="project" value="InterPro"/>
</dbReference>
<evidence type="ECO:0000256" key="9">
    <source>
        <dbReference type="ARBA" id="ARBA00022927"/>
    </source>
</evidence>
<evidence type="ECO:0000313" key="17">
    <source>
        <dbReference type="EMBL" id="AXF75744.1"/>
    </source>
</evidence>
<dbReference type="RefSeq" id="WP_016192517.1">
    <property type="nucleotide sequence ID" value="NZ_CP013970.1"/>
</dbReference>
<keyword evidence="10 14" id="KW-0735">Signal-anchor</keyword>
<dbReference type="AlphaFoldDB" id="A0A0M2K6G1"/>
<dbReference type="InterPro" id="IPR006260">
    <property type="entry name" value="TonB/TolA_C"/>
</dbReference>
<comment type="subunit">
    <text evidence="13">Homodimer. Forms a complex with the accessory proteins ExbB and ExbD.</text>
</comment>
<evidence type="ECO:0000313" key="18">
    <source>
        <dbReference type="EMBL" id="KKF34524.1"/>
    </source>
</evidence>
<keyword evidence="5 14" id="KW-1003">Cell membrane</keyword>
<comment type="similarity">
    <text evidence="2 14">Belongs to the TonB family.</text>
</comment>
<evidence type="ECO:0000313" key="19">
    <source>
        <dbReference type="Proteomes" id="UP000033924"/>
    </source>
</evidence>
<feature type="region of interest" description="Disordered" evidence="15">
    <location>
        <begin position="57"/>
        <end position="164"/>
    </location>
</feature>
<keyword evidence="12 14" id="KW-0472">Membrane</keyword>
<dbReference type="PANTHER" id="PTHR33446">
    <property type="entry name" value="PROTEIN TONB-RELATED"/>
    <property type="match status" value="1"/>
</dbReference>
<comment type="function">
    <text evidence="14">Interacts with outer membrane receptor proteins that carry out high-affinity binding and energy dependent uptake into the periplasmic space of specific substrates. It could act to transduce energy from the cytoplasmic membrane to specific energy-requiring processes in the outer membrane, resulting in the release into the periplasm of ligands bound by these outer membrane proteins.</text>
</comment>
<dbReference type="EMBL" id="CP013970">
    <property type="protein sequence ID" value="AXF75744.1"/>
    <property type="molecule type" value="Genomic_DNA"/>
</dbReference>
<dbReference type="SUPFAM" id="SSF74653">
    <property type="entry name" value="TolA/TonB C-terminal domain"/>
    <property type="match status" value="1"/>
</dbReference>
<evidence type="ECO:0000256" key="3">
    <source>
        <dbReference type="ARBA" id="ARBA00022362"/>
    </source>
</evidence>
<dbReference type="Proteomes" id="UP000264980">
    <property type="component" value="Chromosome"/>
</dbReference>
<evidence type="ECO:0000313" key="20">
    <source>
        <dbReference type="Proteomes" id="UP000264980"/>
    </source>
</evidence>
<dbReference type="PANTHER" id="PTHR33446:SF8">
    <property type="entry name" value="PROTEIN TONB"/>
    <property type="match status" value="1"/>
</dbReference>
<feature type="compositionally biased region" description="Pro residues" evidence="15">
    <location>
        <begin position="69"/>
        <end position="85"/>
    </location>
</feature>
<feature type="compositionally biased region" description="Basic and acidic residues" evidence="15">
    <location>
        <begin position="100"/>
        <end position="117"/>
    </location>
</feature>
<keyword evidence="9 14" id="KW-0653">Protein transport</keyword>
<evidence type="ECO:0000256" key="11">
    <source>
        <dbReference type="ARBA" id="ARBA00022989"/>
    </source>
</evidence>
<evidence type="ECO:0000256" key="6">
    <source>
        <dbReference type="ARBA" id="ARBA00022519"/>
    </source>
</evidence>
<accession>A0A0M2K6G1</accession>
<dbReference type="GO" id="GO:0031992">
    <property type="term" value="F:energy transducer activity"/>
    <property type="evidence" value="ECO:0007669"/>
    <property type="project" value="InterPro"/>
</dbReference>
<evidence type="ECO:0000259" key="16">
    <source>
        <dbReference type="PROSITE" id="PS52015"/>
    </source>
</evidence>
<dbReference type="GO" id="GO:0030288">
    <property type="term" value="C:outer membrane-bounded periplasmic space"/>
    <property type="evidence" value="ECO:0007669"/>
    <property type="project" value="InterPro"/>
</dbReference>
<evidence type="ECO:0000256" key="15">
    <source>
        <dbReference type="SAM" id="MobiDB-lite"/>
    </source>
</evidence>